<sequence>MLREINDDSLVDYTQIIPTFNHLFSGYYNNIGNNNYIFNLMDHLRDMYSLFLQHVDKVDNADKGLLRYKQIITPLEIQPSEIYYANDPQKIIVYQNRVDIDMRKFIERQIIFMQRMNGENFAQHYLPHEEFYFRVVKNKQEVYDIISRAFMRKKEWFELPHGLQLKTSWNLLWTWSKPQIDFNKLFFFQKVNHFPFNKNLVRKDLLKKNFERITKLGPKASHLFNILPLTFVLPKEYCSFSEKFFEEQLKEGDLNIWIMKPVGKSQGRGIQLINDISQVNYAEPIVVQKYMRDPLLLDGYKFDMRIYVLVTNIKPLEVWVYNEGFARLSTEKYCVNSQNIKNNQMHLTNFSIQKNFYDVNNGNNYIGGTKISMKMLQQKLKMKNIDWGKIWNQVHEIVIKSILACNVDIPNNPNCFEIFGYDIIIDTSLKCYLLEINSSPSLAREFIIDDLVKQQMIDDAIDLIQPIQFDRQRLLEVLDRRIREEQGNK</sequence>
<dbReference type="RefSeq" id="XP_004025134.1">
    <property type="nucleotide sequence ID" value="XM_004025085.1"/>
</dbReference>
<dbReference type="GO" id="GO:0036064">
    <property type="term" value="C:ciliary basal body"/>
    <property type="evidence" value="ECO:0007669"/>
    <property type="project" value="TreeGrafter"/>
</dbReference>
<dbReference type="SUPFAM" id="SSF56059">
    <property type="entry name" value="Glutathione synthetase ATP-binding domain-like"/>
    <property type="match status" value="1"/>
</dbReference>
<dbReference type="Gene3D" id="3.30.470.20">
    <property type="entry name" value="ATP-grasp fold, B domain"/>
    <property type="match status" value="1"/>
</dbReference>
<dbReference type="OrthoDB" id="202825at2759"/>
<reference evidence="4 5" key="1">
    <citation type="submission" date="2011-07" db="EMBL/GenBank/DDBJ databases">
        <authorList>
            <person name="Coyne R."/>
            <person name="Brami D."/>
            <person name="Johnson J."/>
            <person name="Hostetler J."/>
            <person name="Hannick L."/>
            <person name="Clark T."/>
            <person name="Cassidy-Hanley D."/>
            <person name="Inman J."/>
        </authorList>
    </citation>
    <scope>NUCLEOTIDE SEQUENCE [LARGE SCALE GENOMIC DNA]</scope>
    <source>
        <strain evidence="4 5">G5</strain>
    </source>
</reference>
<evidence type="ECO:0000256" key="1">
    <source>
        <dbReference type="ARBA" id="ARBA00022598"/>
    </source>
</evidence>
<keyword evidence="1 4" id="KW-0436">Ligase</keyword>
<dbReference type="EMBL" id="GL984332">
    <property type="protein sequence ID" value="EGR27682.1"/>
    <property type="molecule type" value="Genomic_DNA"/>
</dbReference>
<dbReference type="PANTHER" id="PTHR12241">
    <property type="entry name" value="TUBULIN POLYGLUTAMYLASE"/>
    <property type="match status" value="1"/>
</dbReference>
<evidence type="ECO:0000256" key="3">
    <source>
        <dbReference type="ARBA" id="ARBA00022840"/>
    </source>
</evidence>
<proteinExistence type="predicted"/>
<protein>
    <submittedName>
        <fullName evidence="4">Tubulin-tyrosine ligase family protein, putative</fullName>
        <ecNumber evidence="4">6.3.2.25</ecNumber>
    </submittedName>
</protein>
<dbReference type="GeneID" id="14903762"/>
<feature type="non-terminal residue" evidence="4">
    <location>
        <position position="489"/>
    </location>
</feature>
<dbReference type="Pfam" id="PF03133">
    <property type="entry name" value="TTL"/>
    <property type="match status" value="1"/>
</dbReference>
<dbReference type="InterPro" id="IPR004344">
    <property type="entry name" value="TTL/TTLL_fam"/>
</dbReference>
<dbReference type="EC" id="6.3.2.25" evidence="4"/>
<dbReference type="eggNOG" id="KOG2157">
    <property type="taxonomic scope" value="Eukaryota"/>
</dbReference>
<evidence type="ECO:0000313" key="5">
    <source>
        <dbReference type="Proteomes" id="UP000008983"/>
    </source>
</evidence>
<gene>
    <name evidence="4" type="ORF">IMG5_191000</name>
</gene>
<dbReference type="PANTHER" id="PTHR12241:SF155">
    <property type="entry name" value="TUBULIN-TYROSINE LIGASE FAMILY PROTEIN"/>
    <property type="match status" value="1"/>
</dbReference>
<dbReference type="AlphaFoldDB" id="G0R4B5"/>
<evidence type="ECO:0000313" key="4">
    <source>
        <dbReference type="EMBL" id="EGR27682.1"/>
    </source>
</evidence>
<keyword evidence="5" id="KW-1185">Reference proteome</keyword>
<organism evidence="4 5">
    <name type="scientific">Ichthyophthirius multifiliis</name>
    <name type="common">White spot disease agent</name>
    <name type="synonym">Ich</name>
    <dbReference type="NCBI Taxonomy" id="5932"/>
    <lineage>
        <taxon>Eukaryota</taxon>
        <taxon>Sar</taxon>
        <taxon>Alveolata</taxon>
        <taxon>Ciliophora</taxon>
        <taxon>Intramacronucleata</taxon>
        <taxon>Oligohymenophorea</taxon>
        <taxon>Hymenostomatida</taxon>
        <taxon>Ophryoglenina</taxon>
        <taxon>Ichthyophthirius</taxon>
    </lineage>
</organism>
<dbReference type="GO" id="GO:0070740">
    <property type="term" value="F:tubulin-glutamic acid ligase activity"/>
    <property type="evidence" value="ECO:0007669"/>
    <property type="project" value="TreeGrafter"/>
</dbReference>
<dbReference type="OMA" id="HYRINSI"/>
<name>G0R4B5_ICHMU</name>
<dbReference type="InParanoid" id="G0R4B5"/>
<dbReference type="STRING" id="857967.G0R4B5"/>
<accession>G0R4B5</accession>
<dbReference type="GO" id="GO:0015631">
    <property type="term" value="F:tubulin binding"/>
    <property type="evidence" value="ECO:0007669"/>
    <property type="project" value="TreeGrafter"/>
</dbReference>
<keyword evidence="2" id="KW-0547">Nucleotide-binding</keyword>
<dbReference type="GO" id="GO:0004835">
    <property type="term" value="F:tubulin-tyrosine ligase activity"/>
    <property type="evidence" value="ECO:0007669"/>
    <property type="project" value="UniProtKB-EC"/>
</dbReference>
<dbReference type="Proteomes" id="UP000008983">
    <property type="component" value="Unassembled WGS sequence"/>
</dbReference>
<dbReference type="GO" id="GO:0000226">
    <property type="term" value="P:microtubule cytoskeleton organization"/>
    <property type="evidence" value="ECO:0007669"/>
    <property type="project" value="TreeGrafter"/>
</dbReference>
<dbReference type="PROSITE" id="PS51221">
    <property type="entry name" value="TTL"/>
    <property type="match status" value="1"/>
</dbReference>
<evidence type="ECO:0000256" key="2">
    <source>
        <dbReference type="ARBA" id="ARBA00022741"/>
    </source>
</evidence>
<keyword evidence="3" id="KW-0067">ATP-binding</keyword>
<dbReference type="GO" id="GO:0005524">
    <property type="term" value="F:ATP binding"/>
    <property type="evidence" value="ECO:0007669"/>
    <property type="project" value="UniProtKB-KW"/>
</dbReference>